<dbReference type="AlphaFoldDB" id="A0AAY5K9J9"/>
<dbReference type="Ensembl" id="ENSELUT00000107162.1">
    <property type="protein sequence ID" value="ENSELUP00000085436.1"/>
    <property type="gene ID" value="ENSELUG00000044859.1"/>
</dbReference>
<sequence length="75" mass="8589">AKQIILVYASVEGRCSDQYCCHNRKFSNSPSPPETQQHSPDSKNIFQRKHWVNTYALSGNFHCFPNLSVVQLCEC</sequence>
<keyword evidence="2" id="KW-1185">Reference proteome</keyword>
<evidence type="ECO:0000313" key="2">
    <source>
        <dbReference type="Proteomes" id="UP000265140"/>
    </source>
</evidence>
<proteinExistence type="predicted"/>
<organism evidence="1 2">
    <name type="scientific">Esox lucius</name>
    <name type="common">Northern pike</name>
    <dbReference type="NCBI Taxonomy" id="8010"/>
    <lineage>
        <taxon>Eukaryota</taxon>
        <taxon>Metazoa</taxon>
        <taxon>Chordata</taxon>
        <taxon>Craniata</taxon>
        <taxon>Vertebrata</taxon>
        <taxon>Euteleostomi</taxon>
        <taxon>Actinopterygii</taxon>
        <taxon>Neopterygii</taxon>
        <taxon>Teleostei</taxon>
        <taxon>Protacanthopterygii</taxon>
        <taxon>Esociformes</taxon>
        <taxon>Esocidae</taxon>
        <taxon>Esox</taxon>
    </lineage>
</organism>
<reference evidence="1" key="2">
    <citation type="submission" date="2025-08" db="UniProtKB">
        <authorList>
            <consortium name="Ensembl"/>
        </authorList>
    </citation>
    <scope>IDENTIFICATION</scope>
</reference>
<dbReference type="Proteomes" id="UP000265140">
    <property type="component" value="Chromosome 22"/>
</dbReference>
<evidence type="ECO:0000313" key="1">
    <source>
        <dbReference type="Ensembl" id="ENSELUP00000085436.1"/>
    </source>
</evidence>
<reference evidence="1 2" key="1">
    <citation type="submission" date="2020-02" db="EMBL/GenBank/DDBJ databases">
        <title>Esox lucius (northern pike) genome, fEsoLuc1, primary haplotype.</title>
        <authorList>
            <person name="Myers G."/>
            <person name="Karagic N."/>
            <person name="Meyer A."/>
            <person name="Pippel M."/>
            <person name="Reichard M."/>
            <person name="Winkler S."/>
            <person name="Tracey A."/>
            <person name="Sims Y."/>
            <person name="Howe K."/>
            <person name="Rhie A."/>
            <person name="Formenti G."/>
            <person name="Durbin R."/>
            <person name="Fedrigo O."/>
            <person name="Jarvis E.D."/>
        </authorList>
    </citation>
    <scope>NUCLEOTIDE SEQUENCE [LARGE SCALE GENOMIC DNA]</scope>
</reference>
<accession>A0AAY5K9J9</accession>
<name>A0AAY5K9J9_ESOLU</name>
<reference evidence="1" key="3">
    <citation type="submission" date="2025-09" db="UniProtKB">
        <authorList>
            <consortium name="Ensembl"/>
        </authorList>
    </citation>
    <scope>IDENTIFICATION</scope>
</reference>
<protein>
    <submittedName>
        <fullName evidence="1">Uncharacterized protein</fullName>
    </submittedName>
</protein>